<dbReference type="PANTHER" id="PTHR42941:SF1">
    <property type="entry name" value="SLL1037 PROTEIN"/>
    <property type="match status" value="1"/>
</dbReference>
<dbReference type="PROSITE" id="PS51257">
    <property type="entry name" value="PROKAR_LIPOPROTEIN"/>
    <property type="match status" value="1"/>
</dbReference>
<accession>A0A1M4TYD4</accession>
<keyword evidence="2" id="KW-0732">Signal</keyword>
<feature type="chain" id="PRO_5039691170" description="TRAP transporter solute receptor, TAXI family" evidence="2">
    <location>
        <begin position="26"/>
        <end position="339"/>
    </location>
</feature>
<dbReference type="RefSeq" id="WP_072848934.1">
    <property type="nucleotide sequence ID" value="NZ_FQVI01000002.1"/>
</dbReference>
<proteinExistence type="predicted"/>
<dbReference type="SUPFAM" id="SSF53850">
    <property type="entry name" value="Periplasmic binding protein-like II"/>
    <property type="match status" value="1"/>
</dbReference>
<feature type="signal peptide" evidence="2">
    <location>
        <begin position="1"/>
        <end position="25"/>
    </location>
</feature>
<dbReference type="Proteomes" id="UP000184245">
    <property type="component" value="Unassembled WGS sequence"/>
</dbReference>
<name>A0A1M4TYD4_9CLOT</name>
<protein>
    <recommendedName>
        <fullName evidence="5">TRAP transporter solute receptor, TAXI family</fullName>
    </recommendedName>
</protein>
<evidence type="ECO:0008006" key="5">
    <source>
        <dbReference type="Google" id="ProtNLM"/>
    </source>
</evidence>
<dbReference type="EMBL" id="FQVI01000002">
    <property type="protein sequence ID" value="SHE49449.1"/>
    <property type="molecule type" value="Genomic_DNA"/>
</dbReference>
<dbReference type="OrthoDB" id="9776669at2"/>
<reference evidence="3 4" key="1">
    <citation type="submission" date="2016-11" db="EMBL/GenBank/DDBJ databases">
        <authorList>
            <person name="Jaros S."/>
            <person name="Januszkiewicz K."/>
            <person name="Wedrychowicz H."/>
        </authorList>
    </citation>
    <scope>NUCLEOTIDE SEQUENCE [LARGE SCALE GENOMIC DNA]</scope>
    <source>
        <strain evidence="3 4">DSM 17459</strain>
    </source>
</reference>
<dbReference type="Gene3D" id="3.40.190.10">
    <property type="entry name" value="Periplasmic binding protein-like II"/>
    <property type="match status" value="2"/>
</dbReference>
<dbReference type="PANTHER" id="PTHR42941">
    <property type="entry name" value="SLL1037 PROTEIN"/>
    <property type="match status" value="1"/>
</dbReference>
<evidence type="ECO:0000256" key="2">
    <source>
        <dbReference type="SAM" id="SignalP"/>
    </source>
</evidence>
<sequence length="339" mass="36527">MKKKIMALVLAGIMILGGCSGNTDSASEDTEKDSTQKSSQEVKEVTILTGPSGGTMEIVGAATIELFKAAMPGTEFSSVPSTGSAVNVKLMDNKEADMAIITADTLAAAINGEEPFEETYPDLMSMCALYPNTMQLWALPSSGIQDFADLKSKKFTCGQFGGGPYQPCMNMMKTYGFTLDDIEASGGEMTPLAWGEATNSLQDGNIDAVFWTTSFPAAGIVNAAVGKEFSLVQINEEKLKEYTETYEGWVDITIPAGTYEFQKEDVKTIGTPNLYVVSRDMPEDVVYEMTKAICENYDVLGTSHALLKSLSDETITQGVVGEIHPGALRYYKEKGINVS</sequence>
<feature type="compositionally biased region" description="Basic and acidic residues" evidence="1">
    <location>
        <begin position="32"/>
        <end position="42"/>
    </location>
</feature>
<feature type="region of interest" description="Disordered" evidence="1">
    <location>
        <begin position="21"/>
        <end position="42"/>
    </location>
</feature>
<dbReference type="Pfam" id="PF16868">
    <property type="entry name" value="NMT1_3"/>
    <property type="match status" value="1"/>
</dbReference>
<dbReference type="NCBIfam" id="TIGR02122">
    <property type="entry name" value="TRAP_TAXI"/>
    <property type="match status" value="1"/>
</dbReference>
<dbReference type="STRING" id="1122155.SAMN02745158_00635"/>
<dbReference type="AlphaFoldDB" id="A0A1M4TYD4"/>
<gene>
    <name evidence="3" type="ORF">SAMN02745158_00635</name>
</gene>
<evidence type="ECO:0000256" key="1">
    <source>
        <dbReference type="SAM" id="MobiDB-lite"/>
    </source>
</evidence>
<evidence type="ECO:0000313" key="3">
    <source>
        <dbReference type="EMBL" id="SHE49449.1"/>
    </source>
</evidence>
<dbReference type="InterPro" id="IPR011852">
    <property type="entry name" value="TRAP_TAXI"/>
</dbReference>
<keyword evidence="4" id="KW-1185">Reference proteome</keyword>
<evidence type="ECO:0000313" key="4">
    <source>
        <dbReference type="Proteomes" id="UP000184245"/>
    </source>
</evidence>
<organism evidence="3 4">
    <name type="scientific">Lactonifactor longoviformis DSM 17459</name>
    <dbReference type="NCBI Taxonomy" id="1122155"/>
    <lineage>
        <taxon>Bacteria</taxon>
        <taxon>Bacillati</taxon>
        <taxon>Bacillota</taxon>
        <taxon>Clostridia</taxon>
        <taxon>Eubacteriales</taxon>
        <taxon>Clostridiaceae</taxon>
        <taxon>Lactonifactor</taxon>
    </lineage>
</organism>
<dbReference type="CDD" id="cd13520">
    <property type="entry name" value="PBP2_TAXI_TRAP"/>
    <property type="match status" value="1"/>
</dbReference>